<dbReference type="eggNOG" id="KOG0321">
    <property type="taxonomic scope" value="Eukaryota"/>
</dbReference>
<evidence type="ECO:0000313" key="2">
    <source>
        <dbReference type="EMBL" id="EFH56458.1"/>
    </source>
</evidence>
<reference evidence="3" key="1">
    <citation type="journal article" date="2011" name="Nat. Genet.">
        <title>The Arabidopsis lyrata genome sequence and the basis of rapid genome size change.</title>
        <authorList>
            <person name="Hu T.T."/>
            <person name="Pattyn P."/>
            <person name="Bakker E.G."/>
            <person name="Cao J."/>
            <person name="Cheng J.-F."/>
            <person name="Clark R.M."/>
            <person name="Fahlgren N."/>
            <person name="Fawcett J.A."/>
            <person name="Grimwood J."/>
            <person name="Gundlach H."/>
            <person name="Haberer G."/>
            <person name="Hollister J.D."/>
            <person name="Ossowski S."/>
            <person name="Ottilar R.P."/>
            <person name="Salamov A.A."/>
            <person name="Schneeberger K."/>
            <person name="Spannagl M."/>
            <person name="Wang X."/>
            <person name="Yang L."/>
            <person name="Nasrallah M.E."/>
            <person name="Bergelson J."/>
            <person name="Carrington J.C."/>
            <person name="Gaut B.S."/>
            <person name="Schmutz J."/>
            <person name="Mayer K.F.X."/>
            <person name="Van de Peer Y."/>
            <person name="Grigoriev I.V."/>
            <person name="Nordborg M."/>
            <person name="Weigel D."/>
            <person name="Guo Y.-L."/>
        </authorList>
    </citation>
    <scope>NUCLEOTIDE SEQUENCE [LARGE SCALE GENOMIC DNA]</scope>
    <source>
        <strain evidence="3">cv. MN47</strain>
    </source>
</reference>
<gene>
    <name evidence="2" type="ORF">ARALYDRAFT_904027</name>
</gene>
<feature type="chain" id="PRO_5003102583" description="Secreted protein" evidence="1">
    <location>
        <begin position="24"/>
        <end position="84"/>
    </location>
</feature>
<organism evidence="3">
    <name type="scientific">Arabidopsis lyrata subsp. lyrata</name>
    <name type="common">Lyre-leaved rock-cress</name>
    <dbReference type="NCBI Taxonomy" id="81972"/>
    <lineage>
        <taxon>Eukaryota</taxon>
        <taxon>Viridiplantae</taxon>
        <taxon>Streptophyta</taxon>
        <taxon>Embryophyta</taxon>
        <taxon>Tracheophyta</taxon>
        <taxon>Spermatophyta</taxon>
        <taxon>Magnoliopsida</taxon>
        <taxon>eudicotyledons</taxon>
        <taxon>Gunneridae</taxon>
        <taxon>Pentapetalae</taxon>
        <taxon>rosids</taxon>
        <taxon>malvids</taxon>
        <taxon>Brassicales</taxon>
        <taxon>Brassicaceae</taxon>
        <taxon>Camelineae</taxon>
        <taxon>Arabidopsis</taxon>
    </lineage>
</organism>
<keyword evidence="3" id="KW-1185">Reference proteome</keyword>
<name>D7LD87_ARALL</name>
<sequence>MVTSSRIFCSLFSDLAASSSVSAAATSEDYGCFALLDLICKSSSHKEEFCINSIGMVKGSHQSPLSKRIRRRKLLHQALPLFEG</sequence>
<dbReference type="STRING" id="81972.D7LD87"/>
<dbReference type="Gramene" id="scaffold_403528.1">
    <property type="protein sequence ID" value="scaffold_403528.1"/>
    <property type="gene ID" value="scaffold_403528.1"/>
</dbReference>
<dbReference type="Proteomes" id="UP000008694">
    <property type="component" value="Unassembled WGS sequence"/>
</dbReference>
<evidence type="ECO:0008006" key="4">
    <source>
        <dbReference type="Google" id="ProtNLM"/>
    </source>
</evidence>
<feature type="signal peptide" evidence="1">
    <location>
        <begin position="1"/>
        <end position="23"/>
    </location>
</feature>
<evidence type="ECO:0000313" key="3">
    <source>
        <dbReference type="Proteomes" id="UP000008694"/>
    </source>
</evidence>
<evidence type="ECO:0000256" key="1">
    <source>
        <dbReference type="SAM" id="SignalP"/>
    </source>
</evidence>
<proteinExistence type="predicted"/>
<accession>D7LD87</accession>
<dbReference type="AlphaFoldDB" id="D7LD87"/>
<keyword evidence="1" id="KW-0732">Signal</keyword>
<protein>
    <recommendedName>
        <fullName evidence="4">Secreted protein</fullName>
    </recommendedName>
</protein>
<dbReference type="EMBL" id="GL348716">
    <property type="protein sequence ID" value="EFH56458.1"/>
    <property type="molecule type" value="Genomic_DNA"/>
</dbReference>
<dbReference type="HOGENOM" id="CLU_2530548_0_0_1"/>